<proteinExistence type="predicted"/>
<organism evidence="2 3">
    <name type="scientific">Trujillonella endophytica</name>
    <dbReference type="NCBI Taxonomy" id="673521"/>
    <lineage>
        <taxon>Bacteria</taxon>
        <taxon>Bacillati</taxon>
        <taxon>Actinomycetota</taxon>
        <taxon>Actinomycetes</taxon>
        <taxon>Geodermatophilales</taxon>
        <taxon>Geodermatophilaceae</taxon>
        <taxon>Trujillonella</taxon>
    </lineage>
</organism>
<accession>A0A1H8W0T0</accession>
<dbReference type="Proteomes" id="UP000198960">
    <property type="component" value="Unassembled WGS sequence"/>
</dbReference>
<evidence type="ECO:0000313" key="2">
    <source>
        <dbReference type="EMBL" id="SEP21246.1"/>
    </source>
</evidence>
<sequence length="96" mass="10037">MTLVLVIMGVWLVVAAGVSLILCRAMHDAELRDGGPSRVRVAGPAVRLGGDSERTRSRVLVEPDPDDLATWYGWRGRPPGRAPAGPPGRPGAGDAG</sequence>
<dbReference type="EMBL" id="FOEE01000015">
    <property type="protein sequence ID" value="SEP21246.1"/>
    <property type="molecule type" value="Genomic_DNA"/>
</dbReference>
<gene>
    <name evidence="2" type="ORF">SAMN05660991_03945</name>
</gene>
<name>A0A1H8W0T0_9ACTN</name>
<feature type="compositionally biased region" description="Pro residues" evidence="1">
    <location>
        <begin position="80"/>
        <end position="89"/>
    </location>
</feature>
<reference evidence="3" key="1">
    <citation type="submission" date="2016-10" db="EMBL/GenBank/DDBJ databases">
        <authorList>
            <person name="Varghese N."/>
            <person name="Submissions S."/>
        </authorList>
    </citation>
    <scope>NUCLEOTIDE SEQUENCE [LARGE SCALE GENOMIC DNA]</scope>
    <source>
        <strain evidence="3">DSM 45413</strain>
    </source>
</reference>
<protein>
    <submittedName>
        <fullName evidence="2">Uncharacterized protein</fullName>
    </submittedName>
</protein>
<evidence type="ECO:0000256" key="1">
    <source>
        <dbReference type="SAM" id="MobiDB-lite"/>
    </source>
</evidence>
<evidence type="ECO:0000313" key="3">
    <source>
        <dbReference type="Proteomes" id="UP000198960"/>
    </source>
</evidence>
<feature type="region of interest" description="Disordered" evidence="1">
    <location>
        <begin position="71"/>
        <end position="96"/>
    </location>
</feature>
<dbReference type="STRING" id="673521.SAMN05660991_03945"/>
<keyword evidence="3" id="KW-1185">Reference proteome</keyword>
<dbReference type="AlphaFoldDB" id="A0A1H8W0T0"/>